<evidence type="ECO:0000259" key="6">
    <source>
        <dbReference type="PROSITE" id="PS50222"/>
    </source>
</evidence>
<evidence type="ECO:0000256" key="1">
    <source>
        <dbReference type="ARBA" id="ARBA00022490"/>
    </source>
</evidence>
<evidence type="ECO:0000256" key="5">
    <source>
        <dbReference type="ARBA" id="ARBA00049643"/>
    </source>
</evidence>
<dbReference type="PANTHER" id="PTHR46212:SF9">
    <property type="entry name" value="PROGRAMMED CELL DEATH PROTEIN 6"/>
    <property type="match status" value="1"/>
</dbReference>
<dbReference type="InterPro" id="IPR051426">
    <property type="entry name" value="Peflin/Sorcin_CaBP"/>
</dbReference>
<keyword evidence="1" id="KW-0963">Cytoplasm</keyword>
<accession>A0A9W2V0E0</accession>
<evidence type="ECO:0000256" key="4">
    <source>
        <dbReference type="ARBA" id="ARBA00022837"/>
    </source>
</evidence>
<evidence type="ECO:0000313" key="7">
    <source>
        <dbReference type="Proteomes" id="UP001165780"/>
    </source>
</evidence>
<dbReference type="RefSeq" id="XP_053752127.1">
    <property type="nucleotide sequence ID" value="XM_053896152.1"/>
</dbReference>
<dbReference type="Proteomes" id="UP001165780">
    <property type="component" value="Unplaced"/>
</dbReference>
<name>A0A9W2V0E0_PANPR</name>
<keyword evidence="7" id="KW-1185">Reference proteome</keyword>
<dbReference type="PROSITE" id="PS50222">
    <property type="entry name" value="EF_HAND_2"/>
    <property type="match status" value="1"/>
</dbReference>
<evidence type="ECO:0000256" key="3">
    <source>
        <dbReference type="ARBA" id="ARBA00022737"/>
    </source>
</evidence>
<dbReference type="GeneID" id="128775275"/>
<proteinExistence type="predicted"/>
<protein>
    <submittedName>
        <fullName evidence="8">LOW QUALITY PROTEIN: programmed cell death protein 6-like</fullName>
    </submittedName>
</protein>
<keyword evidence="3" id="KW-0677">Repeat</keyword>
<keyword evidence="2" id="KW-0479">Metal-binding</keyword>
<keyword evidence="4" id="KW-0106">Calcium</keyword>
<sequence length="283" mass="32611">MRSEKSLKRYICLHSFLLPTGKGENDTWSTSSYLESCNGRHGLRTAEQTFRMHLVGQKAFVQKGAKTFFVTTTDEINHFFPCPYSAFCTTFCDSTYQGISHIVLGVHPIPDDLILTNGICNNPISKAFPKRSQRVDKDRSQMILDNELQQALSNGTWIPLNPVTVRSMISTFDQENKAGVTFSEFTVIWKYITDWQNVFHTYERNHSRMVDKKELKQALSVYGPSDQFHDIFIHKRDIQSHDFIKGCIILQGLTDIFRCCDMDQDGWIQVSYEQYPSMVFSTV</sequence>
<dbReference type="GO" id="GO:0005509">
    <property type="term" value="F:calcium ion binding"/>
    <property type="evidence" value="ECO:0007669"/>
    <property type="project" value="InterPro"/>
</dbReference>
<dbReference type="InterPro" id="IPR011992">
    <property type="entry name" value="EF-hand-dom_pair"/>
</dbReference>
<dbReference type="SUPFAM" id="SSF47473">
    <property type="entry name" value="EF-hand"/>
    <property type="match status" value="1"/>
</dbReference>
<reference evidence="8" key="1">
    <citation type="submission" date="2025-08" db="UniProtKB">
        <authorList>
            <consortium name="RefSeq"/>
        </authorList>
    </citation>
    <scope>IDENTIFICATION</scope>
    <source>
        <tissue evidence="8">Whole blood</tissue>
    </source>
</reference>
<evidence type="ECO:0000256" key="2">
    <source>
        <dbReference type="ARBA" id="ARBA00022723"/>
    </source>
</evidence>
<dbReference type="Gene3D" id="1.10.238.10">
    <property type="entry name" value="EF-hand"/>
    <property type="match status" value="1"/>
</dbReference>
<dbReference type="AlphaFoldDB" id="A0A9W2V0E0"/>
<dbReference type="InterPro" id="IPR002048">
    <property type="entry name" value="EF_hand_dom"/>
</dbReference>
<dbReference type="PANTHER" id="PTHR46212">
    <property type="entry name" value="PEFLIN"/>
    <property type="match status" value="1"/>
</dbReference>
<feature type="domain" description="EF-hand" evidence="6">
    <location>
        <begin position="190"/>
        <end position="225"/>
    </location>
</feature>
<dbReference type="GO" id="GO:0012507">
    <property type="term" value="C:ER to Golgi transport vesicle membrane"/>
    <property type="evidence" value="ECO:0007669"/>
    <property type="project" value="UniProtKB-SubCell"/>
</dbReference>
<comment type="subcellular location">
    <subcellularLocation>
        <location evidence="5">Cytoplasmic vesicle</location>
        <location evidence="5">COPII-coated vesicle membrane</location>
    </subcellularLocation>
</comment>
<gene>
    <name evidence="8" type="primary">LOC128775275</name>
</gene>
<organism evidence="7 8">
    <name type="scientific">Panthera pardus</name>
    <name type="common">Leopard</name>
    <name type="synonym">Felis pardus</name>
    <dbReference type="NCBI Taxonomy" id="9691"/>
    <lineage>
        <taxon>Eukaryota</taxon>
        <taxon>Metazoa</taxon>
        <taxon>Chordata</taxon>
        <taxon>Craniata</taxon>
        <taxon>Vertebrata</taxon>
        <taxon>Euteleostomi</taxon>
        <taxon>Mammalia</taxon>
        <taxon>Eutheria</taxon>
        <taxon>Laurasiatheria</taxon>
        <taxon>Carnivora</taxon>
        <taxon>Feliformia</taxon>
        <taxon>Felidae</taxon>
        <taxon>Pantherinae</taxon>
        <taxon>Panthera</taxon>
    </lineage>
</organism>
<evidence type="ECO:0000313" key="8">
    <source>
        <dbReference type="RefSeq" id="XP_053752127.1"/>
    </source>
</evidence>